<feature type="domain" description="DUF6534" evidence="2">
    <location>
        <begin position="67"/>
        <end position="164"/>
    </location>
</feature>
<sequence length="165" mass="18728">MAAQLFFAYRIYVLGDKQRIIPTILGFLSMGRFMASLALFIIGIEHRSLVLFEDQFSWLTTSLWVLSAVNDIGITASMVHLLLTHRNGIHRRTVPLIDKLIGWTIETGIMTSIWALLTLIVFRTMGHNCMIPALLEWDSTDELSVVWIATYTVGVRVYSNTLLAR</sequence>
<evidence type="ECO:0000256" key="1">
    <source>
        <dbReference type="SAM" id="Phobius"/>
    </source>
</evidence>
<dbReference type="EMBL" id="JARKIF010000037">
    <property type="protein sequence ID" value="KAJ7609906.1"/>
    <property type="molecule type" value="Genomic_DNA"/>
</dbReference>
<evidence type="ECO:0000259" key="2">
    <source>
        <dbReference type="Pfam" id="PF20152"/>
    </source>
</evidence>
<accession>A0AAD7FBF0</accession>
<gene>
    <name evidence="3" type="ORF">FB45DRAFT_876123</name>
</gene>
<feature type="transmembrane region" description="Helical" evidence="1">
    <location>
        <begin position="20"/>
        <end position="44"/>
    </location>
</feature>
<proteinExistence type="predicted"/>
<feature type="transmembrane region" description="Helical" evidence="1">
    <location>
        <begin position="64"/>
        <end position="83"/>
    </location>
</feature>
<protein>
    <recommendedName>
        <fullName evidence="2">DUF6534 domain-containing protein</fullName>
    </recommendedName>
</protein>
<feature type="transmembrane region" description="Helical" evidence="1">
    <location>
        <begin position="103"/>
        <end position="125"/>
    </location>
</feature>
<evidence type="ECO:0000313" key="3">
    <source>
        <dbReference type="EMBL" id="KAJ7609906.1"/>
    </source>
</evidence>
<dbReference type="Proteomes" id="UP001221142">
    <property type="component" value="Unassembled WGS sequence"/>
</dbReference>
<dbReference type="PANTHER" id="PTHR40465">
    <property type="entry name" value="CHROMOSOME 1, WHOLE GENOME SHOTGUN SEQUENCE"/>
    <property type="match status" value="1"/>
</dbReference>
<keyword evidence="1" id="KW-0472">Membrane</keyword>
<dbReference type="Pfam" id="PF20152">
    <property type="entry name" value="DUF6534"/>
    <property type="match status" value="1"/>
</dbReference>
<dbReference type="PANTHER" id="PTHR40465:SF1">
    <property type="entry name" value="DUF6534 DOMAIN-CONTAINING PROTEIN"/>
    <property type="match status" value="1"/>
</dbReference>
<dbReference type="AlphaFoldDB" id="A0AAD7FBF0"/>
<keyword evidence="1" id="KW-0812">Transmembrane</keyword>
<keyword evidence="4" id="KW-1185">Reference proteome</keyword>
<reference evidence="3" key="1">
    <citation type="submission" date="2023-03" db="EMBL/GenBank/DDBJ databases">
        <title>Massive genome expansion in bonnet fungi (Mycena s.s.) driven by repeated elements and novel gene families across ecological guilds.</title>
        <authorList>
            <consortium name="Lawrence Berkeley National Laboratory"/>
            <person name="Harder C.B."/>
            <person name="Miyauchi S."/>
            <person name="Viragh M."/>
            <person name="Kuo A."/>
            <person name="Thoen E."/>
            <person name="Andreopoulos B."/>
            <person name="Lu D."/>
            <person name="Skrede I."/>
            <person name="Drula E."/>
            <person name="Henrissat B."/>
            <person name="Morin E."/>
            <person name="Kohler A."/>
            <person name="Barry K."/>
            <person name="LaButti K."/>
            <person name="Morin E."/>
            <person name="Salamov A."/>
            <person name="Lipzen A."/>
            <person name="Mereny Z."/>
            <person name="Hegedus B."/>
            <person name="Baldrian P."/>
            <person name="Stursova M."/>
            <person name="Weitz H."/>
            <person name="Taylor A."/>
            <person name="Grigoriev I.V."/>
            <person name="Nagy L.G."/>
            <person name="Martin F."/>
            <person name="Kauserud H."/>
        </authorList>
    </citation>
    <scope>NUCLEOTIDE SEQUENCE</scope>
    <source>
        <strain evidence="3">9284</strain>
    </source>
</reference>
<dbReference type="InterPro" id="IPR045339">
    <property type="entry name" value="DUF6534"/>
</dbReference>
<name>A0AAD7FBF0_9AGAR</name>
<keyword evidence="1" id="KW-1133">Transmembrane helix</keyword>
<organism evidence="3 4">
    <name type="scientific">Roridomyces roridus</name>
    <dbReference type="NCBI Taxonomy" id="1738132"/>
    <lineage>
        <taxon>Eukaryota</taxon>
        <taxon>Fungi</taxon>
        <taxon>Dikarya</taxon>
        <taxon>Basidiomycota</taxon>
        <taxon>Agaricomycotina</taxon>
        <taxon>Agaricomycetes</taxon>
        <taxon>Agaricomycetidae</taxon>
        <taxon>Agaricales</taxon>
        <taxon>Marasmiineae</taxon>
        <taxon>Mycenaceae</taxon>
        <taxon>Roridomyces</taxon>
    </lineage>
</organism>
<comment type="caution">
    <text evidence="3">The sequence shown here is derived from an EMBL/GenBank/DDBJ whole genome shotgun (WGS) entry which is preliminary data.</text>
</comment>
<evidence type="ECO:0000313" key="4">
    <source>
        <dbReference type="Proteomes" id="UP001221142"/>
    </source>
</evidence>